<evidence type="ECO:0000313" key="7">
    <source>
        <dbReference type="Proteomes" id="UP000253094"/>
    </source>
</evidence>
<dbReference type="InterPro" id="IPR025996">
    <property type="entry name" value="MT1864/Rv1816-like_C"/>
</dbReference>
<accession>A0A367FED9</accession>
<dbReference type="Pfam" id="PF13305">
    <property type="entry name" value="TetR_C_33"/>
    <property type="match status" value="1"/>
</dbReference>
<dbReference type="OrthoDB" id="3210322at2"/>
<evidence type="ECO:0000256" key="1">
    <source>
        <dbReference type="ARBA" id="ARBA00023015"/>
    </source>
</evidence>
<feature type="domain" description="HTH tetR-type" evidence="5">
    <location>
        <begin position="14"/>
        <end position="74"/>
    </location>
</feature>
<keyword evidence="7" id="KW-1185">Reference proteome</keyword>
<dbReference type="InterPro" id="IPR036271">
    <property type="entry name" value="Tet_transcr_reg_TetR-rel_C_sf"/>
</dbReference>
<keyword evidence="2 4" id="KW-0238">DNA-binding</keyword>
<dbReference type="RefSeq" id="WP_114031058.1">
    <property type="nucleotide sequence ID" value="NZ_QOIL01000013.1"/>
</dbReference>
<evidence type="ECO:0000256" key="2">
    <source>
        <dbReference type="ARBA" id="ARBA00023125"/>
    </source>
</evidence>
<evidence type="ECO:0000313" key="6">
    <source>
        <dbReference type="EMBL" id="RCG28733.1"/>
    </source>
</evidence>
<dbReference type="InterPro" id="IPR009057">
    <property type="entry name" value="Homeodomain-like_sf"/>
</dbReference>
<organism evidence="6 7">
    <name type="scientific">Sphaerisporangium album</name>
    <dbReference type="NCBI Taxonomy" id="509200"/>
    <lineage>
        <taxon>Bacteria</taxon>
        <taxon>Bacillati</taxon>
        <taxon>Actinomycetota</taxon>
        <taxon>Actinomycetes</taxon>
        <taxon>Streptosporangiales</taxon>
        <taxon>Streptosporangiaceae</taxon>
        <taxon>Sphaerisporangium</taxon>
    </lineage>
</organism>
<keyword evidence="1" id="KW-0805">Transcription regulation</keyword>
<dbReference type="Proteomes" id="UP000253094">
    <property type="component" value="Unassembled WGS sequence"/>
</dbReference>
<dbReference type="InterPro" id="IPR001647">
    <property type="entry name" value="HTH_TetR"/>
</dbReference>
<dbReference type="EMBL" id="QOIL01000013">
    <property type="protein sequence ID" value="RCG28733.1"/>
    <property type="molecule type" value="Genomic_DNA"/>
</dbReference>
<proteinExistence type="predicted"/>
<sequence length="238" mass="25658">MTQAEGGPRARYREQTRGEIKQIAMRQLAEGGVDAVAFTRIAKELGLSGPALYRYFAGRDDLLSALIRDAYDDAAATFARIAEASANLTPRERLHALAREYRDWAVAEPRRYMLIMGSPLPGYAAPPDTLVRARDALAPFVEVFRDARPSEAVLPVVRQMETWTAGDPEAAEWVERCTAGAGTGVRAGTALAGAVLTWTRVHGVVSLEVVGQFATMGHDPGTLLEAETTTLADAFGLA</sequence>
<keyword evidence="3" id="KW-0804">Transcription</keyword>
<evidence type="ECO:0000259" key="5">
    <source>
        <dbReference type="PROSITE" id="PS50977"/>
    </source>
</evidence>
<dbReference type="SUPFAM" id="SSF46689">
    <property type="entry name" value="Homeodomain-like"/>
    <property type="match status" value="1"/>
</dbReference>
<dbReference type="GO" id="GO:0000976">
    <property type="term" value="F:transcription cis-regulatory region binding"/>
    <property type="evidence" value="ECO:0007669"/>
    <property type="project" value="TreeGrafter"/>
</dbReference>
<dbReference type="PROSITE" id="PS50977">
    <property type="entry name" value="HTH_TETR_2"/>
    <property type="match status" value="1"/>
</dbReference>
<name>A0A367FED9_9ACTN</name>
<reference evidence="6 7" key="1">
    <citation type="submission" date="2018-06" db="EMBL/GenBank/DDBJ databases">
        <title>Sphaerisporangium craniellae sp. nov., isolated from a marine sponge in the South China Sea.</title>
        <authorList>
            <person name="Li L."/>
        </authorList>
    </citation>
    <scope>NUCLEOTIDE SEQUENCE [LARGE SCALE GENOMIC DNA]</scope>
    <source>
        <strain evidence="6 7">CCTCC AA 208026</strain>
    </source>
</reference>
<protein>
    <submittedName>
        <fullName evidence="6">TetR/AcrR family transcriptional regulator</fullName>
    </submittedName>
</protein>
<dbReference type="GO" id="GO:0003700">
    <property type="term" value="F:DNA-binding transcription factor activity"/>
    <property type="evidence" value="ECO:0007669"/>
    <property type="project" value="TreeGrafter"/>
</dbReference>
<gene>
    <name evidence="6" type="ORF">DQ384_22615</name>
</gene>
<dbReference type="AlphaFoldDB" id="A0A367FED9"/>
<comment type="caution">
    <text evidence="6">The sequence shown here is derived from an EMBL/GenBank/DDBJ whole genome shotgun (WGS) entry which is preliminary data.</text>
</comment>
<evidence type="ECO:0000256" key="4">
    <source>
        <dbReference type="PROSITE-ProRule" id="PRU00335"/>
    </source>
</evidence>
<dbReference type="PANTHER" id="PTHR30055">
    <property type="entry name" value="HTH-TYPE TRANSCRIPTIONAL REGULATOR RUTR"/>
    <property type="match status" value="1"/>
</dbReference>
<dbReference type="Pfam" id="PF00440">
    <property type="entry name" value="TetR_N"/>
    <property type="match status" value="1"/>
</dbReference>
<dbReference type="SUPFAM" id="SSF48498">
    <property type="entry name" value="Tetracyclin repressor-like, C-terminal domain"/>
    <property type="match status" value="1"/>
</dbReference>
<evidence type="ECO:0000256" key="3">
    <source>
        <dbReference type="ARBA" id="ARBA00023163"/>
    </source>
</evidence>
<dbReference type="PRINTS" id="PR00455">
    <property type="entry name" value="HTHTETR"/>
</dbReference>
<dbReference type="InterPro" id="IPR050109">
    <property type="entry name" value="HTH-type_TetR-like_transc_reg"/>
</dbReference>
<feature type="DNA-binding region" description="H-T-H motif" evidence="4">
    <location>
        <begin position="37"/>
        <end position="56"/>
    </location>
</feature>
<dbReference type="Gene3D" id="1.10.357.10">
    <property type="entry name" value="Tetracycline Repressor, domain 2"/>
    <property type="match status" value="1"/>
</dbReference>
<dbReference type="PANTHER" id="PTHR30055:SF243">
    <property type="entry name" value="HTH-TYPE TRANSCRIPTIONAL REGULATOR RV1816"/>
    <property type="match status" value="1"/>
</dbReference>